<name>A0A9P8C0Z5_9HELO</name>
<dbReference type="Proteomes" id="UP000824998">
    <property type="component" value="Unassembled WGS sequence"/>
</dbReference>
<keyword evidence="3" id="KW-0812">Transmembrane</keyword>
<accession>A0A9P8C0Z5</accession>
<evidence type="ECO:0000313" key="7">
    <source>
        <dbReference type="EMBL" id="KAG9229918.1"/>
    </source>
</evidence>
<evidence type="ECO:0000256" key="4">
    <source>
        <dbReference type="ARBA" id="ARBA00022968"/>
    </source>
</evidence>
<comment type="caution">
    <text evidence="7">The sequence shown here is derived from an EMBL/GenBank/DDBJ whole genome shotgun (WGS) entry which is preliminary data.</text>
</comment>
<protein>
    <recommendedName>
        <fullName evidence="9">Glycosyltransferase family 31 protein</fullName>
    </recommendedName>
</protein>
<evidence type="ECO:0000256" key="1">
    <source>
        <dbReference type="ARBA" id="ARBA00004606"/>
    </source>
</evidence>
<dbReference type="OrthoDB" id="414175at2759"/>
<dbReference type="InterPro" id="IPR026050">
    <property type="entry name" value="C1GALT1/C1GALT1_chp1"/>
</dbReference>
<keyword evidence="5" id="KW-1133">Transmembrane helix</keyword>
<comment type="subcellular location">
    <subcellularLocation>
        <location evidence="1">Membrane</location>
        <topology evidence="1">Single-pass type II membrane protein</topology>
    </subcellularLocation>
</comment>
<dbReference type="SUPFAM" id="SSF57414">
    <property type="entry name" value="Hairpin loop containing domain-like"/>
    <property type="match status" value="1"/>
</dbReference>
<proteinExistence type="inferred from homology"/>
<dbReference type="EMBL" id="MU251718">
    <property type="protein sequence ID" value="KAG9229918.1"/>
    <property type="molecule type" value="Genomic_DNA"/>
</dbReference>
<keyword evidence="6" id="KW-0472">Membrane</keyword>
<evidence type="ECO:0000256" key="5">
    <source>
        <dbReference type="ARBA" id="ARBA00022989"/>
    </source>
</evidence>
<evidence type="ECO:0008006" key="9">
    <source>
        <dbReference type="Google" id="ProtNLM"/>
    </source>
</evidence>
<dbReference type="AlphaFoldDB" id="A0A9P8C0Z5"/>
<dbReference type="PANTHER" id="PTHR23033">
    <property type="entry name" value="BETA1,3-GALACTOSYLTRANSFERASE"/>
    <property type="match status" value="1"/>
</dbReference>
<evidence type="ECO:0000256" key="6">
    <source>
        <dbReference type="ARBA" id="ARBA00023136"/>
    </source>
</evidence>
<sequence>MQTGLRCVENVFFFSDLEQDIKEYHLYDALDTVSTYLVSDNTDFDFYRQQKALWQREQNISSLRGAKNPKAPDILAAWTLDKYKFIHTLEKTWAMKPDMDWYILIDADTYVVWSNMMLWLGILDPKKKWYFGSEVNIAGIHFAHGGSGIILSKEFMYEIVVTHKGAASRWDPRTQGKCCGDLVLAEMMLEYGTKLHDVWPMMSGERPSSMPFGPGTPNYWCKPALTMHHLSPTDMKEFTHFEERRSDNPRPLTHADILNEFLLSSMSSSREDWDNLASDEGEFRKTGGVLSKTSSFEECAQACEDDEKCFQYSHHGKECYIGMSVRFGDTKEADNEGKCRSGWNMSRLSNWLSRQPVCERIEFPVQKG</sequence>
<evidence type="ECO:0000256" key="3">
    <source>
        <dbReference type="ARBA" id="ARBA00022692"/>
    </source>
</evidence>
<comment type="similarity">
    <text evidence="2">Belongs to the glycosyltransferase 31 family. Beta3-Gal-T subfamily.</text>
</comment>
<dbReference type="GO" id="GO:0016020">
    <property type="term" value="C:membrane"/>
    <property type="evidence" value="ECO:0007669"/>
    <property type="project" value="UniProtKB-SubCell"/>
</dbReference>
<evidence type="ECO:0000256" key="2">
    <source>
        <dbReference type="ARBA" id="ARBA00006462"/>
    </source>
</evidence>
<evidence type="ECO:0000313" key="8">
    <source>
        <dbReference type="Proteomes" id="UP000824998"/>
    </source>
</evidence>
<dbReference type="PANTHER" id="PTHR23033:SF40">
    <property type="entry name" value="APPLE DOMAIN-CONTAINING PROTEIN"/>
    <property type="match status" value="1"/>
</dbReference>
<reference evidence="7" key="1">
    <citation type="journal article" date="2021" name="IMA Fungus">
        <title>Genomic characterization of three marine fungi, including Emericellopsis atlantica sp. nov. with signatures of a generalist lifestyle and marine biomass degradation.</title>
        <authorList>
            <person name="Hagestad O.C."/>
            <person name="Hou L."/>
            <person name="Andersen J.H."/>
            <person name="Hansen E.H."/>
            <person name="Altermark B."/>
            <person name="Li C."/>
            <person name="Kuhnert E."/>
            <person name="Cox R.J."/>
            <person name="Crous P.W."/>
            <person name="Spatafora J.W."/>
            <person name="Lail K."/>
            <person name="Amirebrahimi M."/>
            <person name="Lipzen A."/>
            <person name="Pangilinan J."/>
            <person name="Andreopoulos W."/>
            <person name="Hayes R.D."/>
            <person name="Ng V."/>
            <person name="Grigoriev I.V."/>
            <person name="Jackson S.A."/>
            <person name="Sutton T.D.S."/>
            <person name="Dobson A.D.W."/>
            <person name="Rama T."/>
        </authorList>
    </citation>
    <scope>NUCLEOTIDE SEQUENCE</scope>
    <source>
        <strain evidence="7">TRa018bII</strain>
    </source>
</reference>
<organism evidence="7 8">
    <name type="scientific">Amylocarpus encephaloides</name>
    <dbReference type="NCBI Taxonomy" id="45428"/>
    <lineage>
        <taxon>Eukaryota</taxon>
        <taxon>Fungi</taxon>
        <taxon>Dikarya</taxon>
        <taxon>Ascomycota</taxon>
        <taxon>Pezizomycotina</taxon>
        <taxon>Leotiomycetes</taxon>
        <taxon>Helotiales</taxon>
        <taxon>Helotiales incertae sedis</taxon>
        <taxon>Amylocarpus</taxon>
    </lineage>
</organism>
<dbReference type="Gene3D" id="3.90.550.50">
    <property type="match status" value="1"/>
</dbReference>
<gene>
    <name evidence="7" type="ORF">BJ875DRAFT_409922</name>
</gene>
<keyword evidence="8" id="KW-1185">Reference proteome</keyword>
<keyword evidence="4" id="KW-0735">Signal-anchor</keyword>